<dbReference type="Proteomes" id="UP001056120">
    <property type="component" value="Linkage Group LG07"/>
</dbReference>
<dbReference type="EMBL" id="CM042024">
    <property type="protein sequence ID" value="KAI3809978.1"/>
    <property type="molecule type" value="Genomic_DNA"/>
</dbReference>
<name>A0ACB9IP22_9ASTR</name>
<comment type="caution">
    <text evidence="1">The sequence shown here is derived from an EMBL/GenBank/DDBJ whole genome shotgun (WGS) entry which is preliminary data.</text>
</comment>
<evidence type="ECO:0000313" key="2">
    <source>
        <dbReference type="Proteomes" id="UP001056120"/>
    </source>
</evidence>
<sequence>MAPEYAGDGIFSIKSDVYSFSVLVLEIVSGEKNRGFVHKEHYNNLIGHAWGLHNEGRSLQFVAKCLGESINVSQVLRSIHVVPCGPVLQLRLGPVMASFSFWACGFNSKANSQIASEERQRRRAKGQASPVTKHQSCNPPPSSVALPLPPPPPVRYHHSPGHKENS</sequence>
<evidence type="ECO:0000313" key="1">
    <source>
        <dbReference type="EMBL" id="KAI3809978.1"/>
    </source>
</evidence>
<organism evidence="1 2">
    <name type="scientific">Smallanthus sonchifolius</name>
    <dbReference type="NCBI Taxonomy" id="185202"/>
    <lineage>
        <taxon>Eukaryota</taxon>
        <taxon>Viridiplantae</taxon>
        <taxon>Streptophyta</taxon>
        <taxon>Embryophyta</taxon>
        <taxon>Tracheophyta</taxon>
        <taxon>Spermatophyta</taxon>
        <taxon>Magnoliopsida</taxon>
        <taxon>eudicotyledons</taxon>
        <taxon>Gunneridae</taxon>
        <taxon>Pentapetalae</taxon>
        <taxon>asterids</taxon>
        <taxon>campanulids</taxon>
        <taxon>Asterales</taxon>
        <taxon>Asteraceae</taxon>
        <taxon>Asteroideae</taxon>
        <taxon>Heliantheae alliance</taxon>
        <taxon>Millerieae</taxon>
        <taxon>Smallanthus</taxon>
    </lineage>
</organism>
<protein>
    <submittedName>
        <fullName evidence="1">Uncharacterized protein</fullName>
    </submittedName>
</protein>
<accession>A0ACB9IP22</accession>
<reference evidence="2" key="1">
    <citation type="journal article" date="2022" name="Mol. Ecol. Resour.">
        <title>The genomes of chicory, endive, great burdock and yacon provide insights into Asteraceae palaeo-polyploidization history and plant inulin production.</title>
        <authorList>
            <person name="Fan W."/>
            <person name="Wang S."/>
            <person name="Wang H."/>
            <person name="Wang A."/>
            <person name="Jiang F."/>
            <person name="Liu H."/>
            <person name="Zhao H."/>
            <person name="Xu D."/>
            <person name="Zhang Y."/>
        </authorList>
    </citation>
    <scope>NUCLEOTIDE SEQUENCE [LARGE SCALE GENOMIC DNA]</scope>
    <source>
        <strain evidence="2">cv. Yunnan</strain>
    </source>
</reference>
<gene>
    <name evidence="1" type="ORF">L1987_19583</name>
</gene>
<proteinExistence type="predicted"/>
<reference evidence="1 2" key="2">
    <citation type="journal article" date="2022" name="Mol. Ecol. Resour.">
        <title>The genomes of chicory, endive, great burdock and yacon provide insights into Asteraceae paleo-polyploidization history and plant inulin production.</title>
        <authorList>
            <person name="Fan W."/>
            <person name="Wang S."/>
            <person name="Wang H."/>
            <person name="Wang A."/>
            <person name="Jiang F."/>
            <person name="Liu H."/>
            <person name="Zhao H."/>
            <person name="Xu D."/>
            <person name="Zhang Y."/>
        </authorList>
    </citation>
    <scope>NUCLEOTIDE SEQUENCE [LARGE SCALE GENOMIC DNA]</scope>
    <source>
        <strain evidence="2">cv. Yunnan</strain>
        <tissue evidence="1">Leaves</tissue>
    </source>
</reference>
<keyword evidence="2" id="KW-1185">Reference proteome</keyword>